<dbReference type="InterPro" id="IPR050301">
    <property type="entry name" value="NTE"/>
</dbReference>
<dbReference type="PROSITE" id="PS51635">
    <property type="entry name" value="PNPLA"/>
    <property type="match status" value="1"/>
</dbReference>
<evidence type="ECO:0000256" key="2">
    <source>
        <dbReference type="ARBA" id="ARBA00022963"/>
    </source>
</evidence>
<dbReference type="AlphaFoldDB" id="A0A4Z0BH64"/>
<dbReference type="PANTHER" id="PTHR14226:SF78">
    <property type="entry name" value="SLR0060 PROTEIN"/>
    <property type="match status" value="1"/>
</dbReference>
<dbReference type="Proteomes" id="UP000297564">
    <property type="component" value="Unassembled WGS sequence"/>
</dbReference>
<keyword evidence="7" id="KW-1185">Reference proteome</keyword>
<feature type="active site" description="Proton acceptor" evidence="4">
    <location>
        <position position="205"/>
    </location>
</feature>
<dbReference type="RefSeq" id="WP_135286363.1">
    <property type="nucleotide sequence ID" value="NZ_SMLL01000006.1"/>
</dbReference>
<keyword evidence="1 4" id="KW-0378">Hydrolase</keyword>
<dbReference type="Gene3D" id="3.40.1090.10">
    <property type="entry name" value="Cytosolic phospholipase A2 catalytic domain"/>
    <property type="match status" value="2"/>
</dbReference>
<protein>
    <submittedName>
        <fullName evidence="6">Patatin-like phospholipase family protein</fullName>
    </submittedName>
</protein>
<dbReference type="SUPFAM" id="SSF52151">
    <property type="entry name" value="FabD/lysophospholipase-like"/>
    <property type="match status" value="1"/>
</dbReference>
<dbReference type="OrthoDB" id="9770965at2"/>
<feature type="short sequence motif" description="GXSXG" evidence="4">
    <location>
        <begin position="46"/>
        <end position="50"/>
    </location>
</feature>
<feature type="active site" description="Nucleophile" evidence="4">
    <location>
        <position position="48"/>
    </location>
</feature>
<gene>
    <name evidence="6" type="ORF">EZ242_16945</name>
</gene>
<evidence type="ECO:0000313" key="7">
    <source>
        <dbReference type="Proteomes" id="UP000297564"/>
    </source>
</evidence>
<evidence type="ECO:0000256" key="4">
    <source>
        <dbReference type="PROSITE-ProRule" id="PRU01161"/>
    </source>
</evidence>
<feature type="short sequence motif" description="DGA/G" evidence="4">
    <location>
        <begin position="205"/>
        <end position="207"/>
    </location>
</feature>
<name>A0A4Z0BH64_9BURK</name>
<dbReference type="EMBL" id="SMLL01000006">
    <property type="protein sequence ID" value="TFY98130.1"/>
    <property type="molecule type" value="Genomic_DNA"/>
</dbReference>
<evidence type="ECO:0000256" key="1">
    <source>
        <dbReference type="ARBA" id="ARBA00022801"/>
    </source>
</evidence>
<dbReference type="InterPro" id="IPR002641">
    <property type="entry name" value="PNPLA_dom"/>
</dbReference>
<evidence type="ECO:0000259" key="5">
    <source>
        <dbReference type="PROSITE" id="PS51635"/>
    </source>
</evidence>
<evidence type="ECO:0000313" key="6">
    <source>
        <dbReference type="EMBL" id="TFY98130.1"/>
    </source>
</evidence>
<feature type="domain" description="PNPLA" evidence="5">
    <location>
        <begin position="14"/>
        <end position="218"/>
    </location>
</feature>
<proteinExistence type="predicted"/>
<feature type="short sequence motif" description="GXGXXG" evidence="4">
    <location>
        <begin position="18"/>
        <end position="23"/>
    </location>
</feature>
<dbReference type="GO" id="GO:0016787">
    <property type="term" value="F:hydrolase activity"/>
    <property type="evidence" value="ECO:0007669"/>
    <property type="project" value="UniProtKB-UniRule"/>
</dbReference>
<accession>A0A4Z0BH64</accession>
<dbReference type="Pfam" id="PF01734">
    <property type="entry name" value="Patatin"/>
    <property type="match status" value="1"/>
</dbReference>
<dbReference type="GO" id="GO:0016042">
    <property type="term" value="P:lipid catabolic process"/>
    <property type="evidence" value="ECO:0007669"/>
    <property type="project" value="UniProtKB-UniRule"/>
</dbReference>
<sequence>MKPANSNGRKTISLALQGGGSHGAFTWGVLDSLLADGRLDVKALSGTSAGALNAVALASGLSSAAAGTDPAQAARECLAQVWEDIGHLGALGELHARVGRALWGGLGLDWSPSTLWTQAWSGLLSPYQANPLDLNPLRDLLARRIDFEGIRQAESPRVFVSATHVSTGKAVIFQGPQVNADAVLASACLPTLFRAVEIDGQAYWDGGFSVNPALTPLIDCSADPDIVIVQINPLRRQAVPRSAAEIRDRMNELSFNASLLTQVRTIDFVNRLLAEGTLAPGSRKLVRMHRIDGGDAMGAYSASTKARTDPGLIRELFALGQSAAQDWLRDNFALLGQRSTIDVQRDYLDDTRLNWPKASAPAGPPTAHSAFRPWLARLFRLQQPR</sequence>
<keyword evidence="3 4" id="KW-0443">Lipid metabolism</keyword>
<reference evidence="6 7" key="1">
    <citation type="submission" date="2019-03" db="EMBL/GenBank/DDBJ databases">
        <title>Ramlibacter rhizophilus CCTCC AB2015357, whole genome shotgun sequence.</title>
        <authorList>
            <person name="Zhang X."/>
            <person name="Feng G."/>
            <person name="Zhu H."/>
        </authorList>
    </citation>
    <scope>NUCLEOTIDE SEQUENCE [LARGE SCALE GENOMIC DNA]</scope>
    <source>
        <strain evidence="6 7">CCTCC AB2015357</strain>
    </source>
</reference>
<dbReference type="InterPro" id="IPR016035">
    <property type="entry name" value="Acyl_Trfase/lysoPLipase"/>
</dbReference>
<comment type="caution">
    <text evidence="6">The sequence shown here is derived from an EMBL/GenBank/DDBJ whole genome shotgun (WGS) entry which is preliminary data.</text>
</comment>
<dbReference type="PANTHER" id="PTHR14226">
    <property type="entry name" value="NEUROPATHY TARGET ESTERASE/SWISS CHEESE D.MELANOGASTER"/>
    <property type="match status" value="1"/>
</dbReference>
<evidence type="ECO:0000256" key="3">
    <source>
        <dbReference type="ARBA" id="ARBA00023098"/>
    </source>
</evidence>
<keyword evidence="2 4" id="KW-0442">Lipid degradation</keyword>
<organism evidence="6 7">
    <name type="scientific">Ramlibacter rhizophilus</name>
    <dbReference type="NCBI Taxonomy" id="1781167"/>
    <lineage>
        <taxon>Bacteria</taxon>
        <taxon>Pseudomonadati</taxon>
        <taxon>Pseudomonadota</taxon>
        <taxon>Betaproteobacteria</taxon>
        <taxon>Burkholderiales</taxon>
        <taxon>Comamonadaceae</taxon>
        <taxon>Ramlibacter</taxon>
    </lineage>
</organism>